<keyword evidence="1" id="KW-0472">Membrane</keyword>
<reference evidence="2 3" key="1">
    <citation type="submission" date="2021-04" db="EMBL/GenBank/DDBJ databases">
        <title>Molecular and phenotypic characterization and identification of bacterial isolates recovered from the Anatolian ground squirrels (Spermophilus xanthoprymnus) and which have the potential to form a new species in the Campylobacter genus.</title>
        <authorList>
            <person name="Aydin F."/>
            <person name="Abay S."/>
            <person name="Kayman T."/>
            <person name="Karakaya E."/>
            <person name="Mustak H.K."/>
            <person name="Mustak I.B."/>
            <person name="Bilgin N."/>
            <person name="Duzler A."/>
            <person name="Sahin O."/>
            <person name="Guran O."/>
            <person name="Saticioglu I.B."/>
        </authorList>
    </citation>
    <scope>NUCLEOTIDE SEQUENCE [LARGE SCALE GENOMIC DNA]</scope>
    <source>
        <strain evidence="3">faydin-G24</strain>
    </source>
</reference>
<evidence type="ECO:0000256" key="1">
    <source>
        <dbReference type="SAM" id="Phobius"/>
    </source>
</evidence>
<keyword evidence="1" id="KW-0812">Transmembrane</keyword>
<accession>A0ABS5HIL5</accession>
<feature type="transmembrane region" description="Helical" evidence="1">
    <location>
        <begin position="87"/>
        <end position="103"/>
    </location>
</feature>
<sequence length="151" mass="16980">MSLVKILFTPYIIVELIATYFFIISYGFFTLLLEILISGAIGLALIFRMGLNGTTNINGFLNLFANGSIVNTLSLGVAGFLLFMPGILSDMLGVAVLIASLFIKPKMQNMHNTENFTYYEFKSRQNSTKNYNEDDIIDVEVIDETRNLKDR</sequence>
<feature type="transmembrane region" description="Helical" evidence="1">
    <location>
        <begin position="20"/>
        <end position="47"/>
    </location>
</feature>
<evidence type="ECO:0000313" key="3">
    <source>
        <dbReference type="Proteomes" id="UP000682951"/>
    </source>
</evidence>
<dbReference type="InterPro" id="IPR007313">
    <property type="entry name" value="FxsA"/>
</dbReference>
<dbReference type="RefSeq" id="WP_212141049.1">
    <property type="nucleotide sequence ID" value="NZ_JAGSSW010000005.1"/>
</dbReference>
<keyword evidence="3" id="KW-1185">Reference proteome</keyword>
<evidence type="ECO:0000313" key="2">
    <source>
        <dbReference type="EMBL" id="MBR8464103.1"/>
    </source>
</evidence>
<dbReference type="Pfam" id="PF04186">
    <property type="entry name" value="FxsA"/>
    <property type="match status" value="1"/>
</dbReference>
<gene>
    <name evidence="2" type="ORF">KDD93_05895</name>
</gene>
<organism evidence="2 3">
    <name type="scientific">Campylobacter anatolicus</name>
    <dbReference type="NCBI Taxonomy" id="2829105"/>
    <lineage>
        <taxon>Bacteria</taxon>
        <taxon>Pseudomonadati</taxon>
        <taxon>Campylobacterota</taxon>
        <taxon>Epsilonproteobacteria</taxon>
        <taxon>Campylobacterales</taxon>
        <taxon>Campylobacteraceae</taxon>
        <taxon>Campylobacter</taxon>
    </lineage>
</organism>
<proteinExistence type="predicted"/>
<keyword evidence="1" id="KW-1133">Transmembrane helix</keyword>
<dbReference type="NCBIfam" id="NF008528">
    <property type="entry name" value="PRK11463.1-2"/>
    <property type="match status" value="1"/>
</dbReference>
<protein>
    <submittedName>
        <fullName evidence="2">FxsA family protein</fullName>
    </submittedName>
</protein>
<name>A0ABS5HIL5_9BACT</name>
<comment type="caution">
    <text evidence="2">The sequence shown here is derived from an EMBL/GenBank/DDBJ whole genome shotgun (WGS) entry which is preliminary data.</text>
</comment>
<feature type="transmembrane region" description="Helical" evidence="1">
    <location>
        <begin position="59"/>
        <end position="81"/>
    </location>
</feature>
<dbReference type="Proteomes" id="UP000682951">
    <property type="component" value="Unassembled WGS sequence"/>
</dbReference>
<dbReference type="EMBL" id="JAGSSW010000005">
    <property type="protein sequence ID" value="MBR8464103.1"/>
    <property type="molecule type" value="Genomic_DNA"/>
</dbReference>